<keyword evidence="4" id="KW-0325">Glycoprotein</keyword>
<keyword evidence="3" id="KW-1015">Disulfide bond</keyword>
<dbReference type="InterPro" id="IPR003599">
    <property type="entry name" value="Ig_sub"/>
</dbReference>
<evidence type="ECO:0000256" key="6">
    <source>
        <dbReference type="SAM" id="SignalP"/>
    </source>
</evidence>
<dbReference type="GO" id="GO:0005886">
    <property type="term" value="C:plasma membrane"/>
    <property type="evidence" value="ECO:0007669"/>
    <property type="project" value="TreeGrafter"/>
</dbReference>
<feature type="domain" description="Ig-like" evidence="7">
    <location>
        <begin position="230"/>
        <end position="315"/>
    </location>
</feature>
<dbReference type="Proteomes" id="UP000494165">
    <property type="component" value="Unassembled WGS sequence"/>
</dbReference>
<sequence length="490" mass="53224">MCSPPSLIFSALLLVSFIQSHSGLTSHSLRHHGSATHATPGDGNSRPELVVRLHEEVVLACDSNRVLAWKHNGKSVQHSAAYRVTANTLRIMKVTNQDEGPWQCEELDAKSRVLVATRAVWIVVMEIPKGAFLSFDGKRASGWLNMKEGAPLKGRCLMDGGKPAPTAYDWWLESPDGEQESLANFSTGADLAIDKILRDMHNGTIICSISHVALDNPMNTSAKVNITYSPSFAISRIPGFGFPLREGLAVSLKCDVDSNPPSRPIWMKDDGDPPVEQSPDGYLNFSSISREHIGWYKCSAEYDSSTYASSGLFINVRYEEVFTKQPPRQVEVALGGGVTLDCGDSGVSTTGPNCWGRLSGNRLEAVGAGPQLRLDSVLYQEAGAYRCVAPEKPDPLVAERKAMLTPPQDIELVVTGQPVVYPIRRNLTAVGGSQLSLSVEFCANPEATHAFWLTPTVALRPGQEGGGYIAQNVTVRIFDTFNSVQHPHAN</sequence>
<dbReference type="InterPro" id="IPR036179">
    <property type="entry name" value="Ig-like_dom_sf"/>
</dbReference>
<evidence type="ECO:0000259" key="7">
    <source>
        <dbReference type="PROSITE" id="PS50835"/>
    </source>
</evidence>
<keyword evidence="5" id="KW-0393">Immunoglobulin domain</keyword>
<dbReference type="SMART" id="SM00408">
    <property type="entry name" value="IGc2"/>
    <property type="match status" value="3"/>
</dbReference>
<dbReference type="SMART" id="SM00409">
    <property type="entry name" value="IG"/>
    <property type="match status" value="3"/>
</dbReference>
<feature type="signal peptide" evidence="6">
    <location>
        <begin position="1"/>
        <end position="23"/>
    </location>
</feature>
<dbReference type="GO" id="GO:0005911">
    <property type="term" value="C:cell-cell junction"/>
    <property type="evidence" value="ECO:0007669"/>
    <property type="project" value="TreeGrafter"/>
</dbReference>
<evidence type="ECO:0000256" key="5">
    <source>
        <dbReference type="ARBA" id="ARBA00023319"/>
    </source>
</evidence>
<dbReference type="GO" id="GO:0098609">
    <property type="term" value="P:cell-cell adhesion"/>
    <property type="evidence" value="ECO:0007669"/>
    <property type="project" value="TreeGrafter"/>
</dbReference>
<gene>
    <name evidence="8" type="ORF">CLODIP_2_CD02070</name>
</gene>
<name>A0A8S1CFG6_9INSE</name>
<keyword evidence="6" id="KW-0732">Signal</keyword>
<accession>A0A8S1CFG6</accession>
<dbReference type="InterPro" id="IPR003598">
    <property type="entry name" value="Ig_sub2"/>
</dbReference>
<dbReference type="OrthoDB" id="9442762at2759"/>
<dbReference type="GO" id="GO:0050839">
    <property type="term" value="F:cell adhesion molecule binding"/>
    <property type="evidence" value="ECO:0007669"/>
    <property type="project" value="TreeGrafter"/>
</dbReference>
<evidence type="ECO:0000256" key="2">
    <source>
        <dbReference type="ARBA" id="ARBA00023136"/>
    </source>
</evidence>
<proteinExistence type="predicted"/>
<dbReference type="InterPro" id="IPR013783">
    <property type="entry name" value="Ig-like_fold"/>
</dbReference>
<dbReference type="SUPFAM" id="SSF48726">
    <property type="entry name" value="Immunoglobulin"/>
    <property type="match status" value="3"/>
</dbReference>
<evidence type="ECO:0000256" key="3">
    <source>
        <dbReference type="ARBA" id="ARBA00023157"/>
    </source>
</evidence>
<feature type="domain" description="Ig-like" evidence="7">
    <location>
        <begin position="128"/>
        <end position="225"/>
    </location>
</feature>
<dbReference type="Gene3D" id="2.60.40.10">
    <property type="entry name" value="Immunoglobulins"/>
    <property type="match status" value="3"/>
</dbReference>
<dbReference type="CDD" id="cd00096">
    <property type="entry name" value="Ig"/>
    <property type="match status" value="1"/>
</dbReference>
<protein>
    <recommendedName>
        <fullName evidence="7">Ig-like domain-containing protein</fullName>
    </recommendedName>
</protein>
<dbReference type="PROSITE" id="PS50835">
    <property type="entry name" value="IG_LIKE"/>
    <property type="match status" value="3"/>
</dbReference>
<dbReference type="InterPro" id="IPR051275">
    <property type="entry name" value="Cell_adhesion_signaling"/>
</dbReference>
<feature type="domain" description="Ig-like" evidence="7">
    <location>
        <begin position="320"/>
        <end position="405"/>
    </location>
</feature>
<reference evidence="8 9" key="1">
    <citation type="submission" date="2020-04" db="EMBL/GenBank/DDBJ databases">
        <authorList>
            <person name="Alioto T."/>
            <person name="Alioto T."/>
            <person name="Gomez Garrido J."/>
        </authorList>
    </citation>
    <scope>NUCLEOTIDE SEQUENCE [LARGE SCALE GENOMIC DNA]</scope>
</reference>
<dbReference type="PANTHER" id="PTHR11640:SF155">
    <property type="entry name" value="IG-LIKE DOMAIN-CONTAINING PROTEIN"/>
    <property type="match status" value="1"/>
</dbReference>
<dbReference type="AlphaFoldDB" id="A0A8S1CFG6"/>
<keyword evidence="9" id="KW-1185">Reference proteome</keyword>
<dbReference type="PANTHER" id="PTHR11640">
    <property type="entry name" value="NEPHRIN"/>
    <property type="match status" value="1"/>
</dbReference>
<dbReference type="InterPro" id="IPR007110">
    <property type="entry name" value="Ig-like_dom"/>
</dbReference>
<evidence type="ECO:0000256" key="1">
    <source>
        <dbReference type="ARBA" id="ARBA00004479"/>
    </source>
</evidence>
<evidence type="ECO:0000313" key="9">
    <source>
        <dbReference type="Proteomes" id="UP000494165"/>
    </source>
</evidence>
<comment type="caution">
    <text evidence="8">The sequence shown here is derived from an EMBL/GenBank/DDBJ whole genome shotgun (WGS) entry which is preliminary data.</text>
</comment>
<comment type="subcellular location">
    <subcellularLocation>
        <location evidence="1">Membrane</location>
        <topology evidence="1">Single-pass type I membrane protein</topology>
    </subcellularLocation>
</comment>
<evidence type="ECO:0000256" key="4">
    <source>
        <dbReference type="ARBA" id="ARBA00023180"/>
    </source>
</evidence>
<keyword evidence="2" id="KW-0472">Membrane</keyword>
<feature type="chain" id="PRO_5035728903" description="Ig-like domain-containing protein" evidence="6">
    <location>
        <begin position="24"/>
        <end position="490"/>
    </location>
</feature>
<organism evidence="8 9">
    <name type="scientific">Cloeon dipterum</name>
    <dbReference type="NCBI Taxonomy" id="197152"/>
    <lineage>
        <taxon>Eukaryota</taxon>
        <taxon>Metazoa</taxon>
        <taxon>Ecdysozoa</taxon>
        <taxon>Arthropoda</taxon>
        <taxon>Hexapoda</taxon>
        <taxon>Insecta</taxon>
        <taxon>Pterygota</taxon>
        <taxon>Palaeoptera</taxon>
        <taxon>Ephemeroptera</taxon>
        <taxon>Pisciforma</taxon>
        <taxon>Baetidae</taxon>
        <taxon>Cloeon</taxon>
    </lineage>
</organism>
<evidence type="ECO:0000313" key="8">
    <source>
        <dbReference type="EMBL" id="CAB3367695.1"/>
    </source>
</evidence>
<dbReference type="EMBL" id="CADEPI010000032">
    <property type="protein sequence ID" value="CAB3367695.1"/>
    <property type="molecule type" value="Genomic_DNA"/>
</dbReference>
<dbReference type="Pfam" id="PF13927">
    <property type="entry name" value="Ig_3"/>
    <property type="match status" value="1"/>
</dbReference>